<feature type="non-terminal residue" evidence="1">
    <location>
        <position position="1"/>
    </location>
</feature>
<evidence type="ECO:0000313" key="2">
    <source>
        <dbReference type="Proteomes" id="UP000685013"/>
    </source>
</evidence>
<protein>
    <submittedName>
        <fullName evidence="1">Uncharacterized protein</fullName>
    </submittedName>
</protein>
<gene>
    <name evidence="1" type="ORF">SDJN03_23128</name>
</gene>
<comment type="caution">
    <text evidence="1">The sequence shown here is derived from an EMBL/GenBank/DDBJ whole genome shotgun (WGS) entry which is preliminary data.</text>
</comment>
<sequence>MEPPMAFTSRDFLKSFRRLGILSFFNLLPIEALRILKPPNLLCSPSLDLAIADSDSSLCRSLRYRNLAADAISRSAMKDLEENRIGPLRSSERALKGRDRERLLRALNGLATGGWDLHFLI</sequence>
<dbReference type="Proteomes" id="UP000685013">
    <property type="component" value="Chromosome 15"/>
</dbReference>
<evidence type="ECO:0000313" key="1">
    <source>
        <dbReference type="EMBL" id="KAG6578680.1"/>
    </source>
</evidence>
<reference evidence="1 2" key="1">
    <citation type="journal article" date="2021" name="Hortic Res">
        <title>The domestication of Cucurbita argyrosperma as revealed by the genome of its wild relative.</title>
        <authorList>
            <person name="Barrera-Redondo J."/>
            <person name="Sanchez-de la Vega G."/>
            <person name="Aguirre-Liguori J.A."/>
            <person name="Castellanos-Morales G."/>
            <person name="Gutierrez-Guerrero Y.T."/>
            <person name="Aguirre-Dugua X."/>
            <person name="Aguirre-Planter E."/>
            <person name="Tenaillon M.I."/>
            <person name="Lira-Saade R."/>
            <person name="Eguiarte L.E."/>
        </authorList>
    </citation>
    <scope>NUCLEOTIDE SEQUENCE [LARGE SCALE GENOMIC DNA]</scope>
    <source>
        <strain evidence="1">JBR-2021</strain>
    </source>
</reference>
<organism evidence="1 2">
    <name type="scientific">Cucurbita argyrosperma subsp. sororia</name>
    <dbReference type="NCBI Taxonomy" id="37648"/>
    <lineage>
        <taxon>Eukaryota</taxon>
        <taxon>Viridiplantae</taxon>
        <taxon>Streptophyta</taxon>
        <taxon>Embryophyta</taxon>
        <taxon>Tracheophyta</taxon>
        <taxon>Spermatophyta</taxon>
        <taxon>Magnoliopsida</taxon>
        <taxon>eudicotyledons</taxon>
        <taxon>Gunneridae</taxon>
        <taxon>Pentapetalae</taxon>
        <taxon>rosids</taxon>
        <taxon>fabids</taxon>
        <taxon>Cucurbitales</taxon>
        <taxon>Cucurbitaceae</taxon>
        <taxon>Cucurbiteae</taxon>
        <taxon>Cucurbita</taxon>
    </lineage>
</organism>
<keyword evidence="2" id="KW-1185">Reference proteome</keyword>
<name>A0AAV6MCL9_9ROSI</name>
<dbReference type="EMBL" id="JAGKQH010000015">
    <property type="protein sequence ID" value="KAG6578680.1"/>
    <property type="molecule type" value="Genomic_DNA"/>
</dbReference>
<accession>A0AAV6MCL9</accession>
<proteinExistence type="predicted"/>
<dbReference type="AlphaFoldDB" id="A0AAV6MCL9"/>